<dbReference type="InterPro" id="IPR051599">
    <property type="entry name" value="Cell_Envelope_Assoc"/>
</dbReference>
<dbReference type="OrthoDB" id="17725at2759"/>
<evidence type="ECO:0000313" key="1">
    <source>
        <dbReference type="EMBL" id="CAG8952454.1"/>
    </source>
</evidence>
<dbReference type="GO" id="GO:0005886">
    <property type="term" value="C:plasma membrane"/>
    <property type="evidence" value="ECO:0007669"/>
    <property type="project" value="TreeGrafter"/>
</dbReference>
<dbReference type="PANTHER" id="PTHR30336">
    <property type="entry name" value="INNER MEMBRANE PROTEIN, PROBABLE PERMEASE"/>
    <property type="match status" value="1"/>
</dbReference>
<dbReference type="EMBL" id="CAJVRL010000045">
    <property type="protein sequence ID" value="CAG8952454.1"/>
    <property type="molecule type" value="Genomic_DNA"/>
</dbReference>
<gene>
    <name evidence="1" type="ORF">HYFRA_00001201</name>
</gene>
<dbReference type="Gene3D" id="1.10.3620.10">
    <property type="entry name" value="YdcF like domain"/>
    <property type="match status" value="1"/>
</dbReference>
<organism evidence="1 2">
    <name type="scientific">Hymenoscyphus fraxineus</name>
    <dbReference type="NCBI Taxonomy" id="746836"/>
    <lineage>
        <taxon>Eukaryota</taxon>
        <taxon>Fungi</taxon>
        <taxon>Dikarya</taxon>
        <taxon>Ascomycota</taxon>
        <taxon>Pezizomycotina</taxon>
        <taxon>Leotiomycetes</taxon>
        <taxon>Helotiales</taxon>
        <taxon>Helotiaceae</taxon>
        <taxon>Hymenoscyphus</taxon>
    </lineage>
</organism>
<evidence type="ECO:0008006" key="3">
    <source>
        <dbReference type="Google" id="ProtNLM"/>
    </source>
</evidence>
<evidence type="ECO:0000313" key="2">
    <source>
        <dbReference type="Proteomes" id="UP000696280"/>
    </source>
</evidence>
<name>A0A9N9KR95_9HELO</name>
<proteinExistence type="predicted"/>
<keyword evidence="2" id="KW-1185">Reference proteome</keyword>
<accession>A0A9N9KR95</accession>
<protein>
    <recommendedName>
        <fullName evidence="3">DUF218 domain-containing protein</fullName>
    </recommendedName>
</protein>
<dbReference type="AlphaFoldDB" id="A0A9N9KR95"/>
<dbReference type="InterPro" id="IPR014729">
    <property type="entry name" value="Rossmann-like_a/b/a_fold"/>
</dbReference>
<sequence>MSTADINKLARFLAHPQIVSLSSQEPVDCIVICASSVLYSATYLFSTLQNTPRLTKYLVLCGGVGHSTPLIYEAVAQHESYHEIKDDVIGLPEARVLEMIMNRFSDVDMIKSAGCEILIEDKSTNCGSNAIETRKLLESSGVPSSGRYVIIQDPTMSLRTIASFQKTYSDLENRPEFLSCPTFIPKVRNLDSGSEFDVKNIEAKELWKMNRFVELLVGEIPRLRDDEEGYGPKGKGFIAHVDVPQDVEEAWGSWDDMTILFPHTMRDMQQKVNENRAVIV</sequence>
<reference evidence="1" key="1">
    <citation type="submission" date="2021-07" db="EMBL/GenBank/DDBJ databases">
        <authorList>
            <person name="Durling M."/>
        </authorList>
    </citation>
    <scope>NUCLEOTIDE SEQUENCE</scope>
</reference>
<comment type="caution">
    <text evidence="1">The sequence shown here is derived from an EMBL/GenBank/DDBJ whole genome shotgun (WGS) entry which is preliminary data.</text>
</comment>
<dbReference type="PANTHER" id="PTHR30336:SF20">
    <property type="entry name" value="DUF218 DOMAIN-CONTAINING PROTEIN"/>
    <property type="match status" value="1"/>
</dbReference>
<dbReference type="Proteomes" id="UP000696280">
    <property type="component" value="Unassembled WGS sequence"/>
</dbReference>
<dbReference type="Gene3D" id="3.40.50.620">
    <property type="entry name" value="HUPs"/>
    <property type="match status" value="1"/>
</dbReference>